<dbReference type="InterPro" id="IPR036388">
    <property type="entry name" value="WH-like_DNA-bd_sf"/>
</dbReference>
<dbReference type="GO" id="GO:0006355">
    <property type="term" value="P:regulation of DNA-templated transcription"/>
    <property type="evidence" value="ECO:0007669"/>
    <property type="project" value="InterPro"/>
</dbReference>
<keyword evidence="2" id="KW-0812">Transmembrane</keyword>
<feature type="coiled-coil region" evidence="1">
    <location>
        <begin position="69"/>
        <end position="96"/>
    </location>
</feature>
<gene>
    <name evidence="4" type="ORF">H8B19_11535</name>
</gene>
<keyword evidence="2" id="KW-1133">Transmembrane helix</keyword>
<reference evidence="4" key="1">
    <citation type="journal article" date="2018" name="Int. J. Syst. Evol. Microbiol.">
        <title>Neptunicella marina gen. nov., sp. nov., isolated from surface seawater.</title>
        <authorList>
            <person name="Liu X."/>
            <person name="Lai Q."/>
            <person name="Du Y."/>
            <person name="Zhang X."/>
            <person name="Liu Z."/>
            <person name="Sun F."/>
            <person name="Shao Z."/>
        </authorList>
    </citation>
    <scope>NUCLEOTIDE SEQUENCE</scope>
    <source>
        <strain evidence="4">S27-2</strain>
    </source>
</reference>
<sequence length="163" mass="18920">MKDKIITSTLLIIMCLNMVDVVSDLRLQVPLWHIIEESTIVFISGLMAAYLIMEMRRRTRALSKLGQALTLSEQKFAQLNQEMQIARHQYSEVIRKQLHDWKLSDSEKEVSMLMLKGLNFQEIASLRNTKEKTVRQQASSIYAKSGLEGRHEFAAWFLEDFLS</sequence>
<keyword evidence="1" id="KW-0175">Coiled coil</keyword>
<proteinExistence type="predicted"/>
<dbReference type="SUPFAM" id="SSF46894">
    <property type="entry name" value="C-terminal effector domain of the bipartite response regulators"/>
    <property type="match status" value="1"/>
</dbReference>
<evidence type="ECO:0000313" key="4">
    <source>
        <dbReference type="EMBL" id="MBC3766509.1"/>
    </source>
</evidence>
<feature type="transmembrane region" description="Helical" evidence="2">
    <location>
        <begin position="31"/>
        <end position="53"/>
    </location>
</feature>
<comment type="caution">
    <text evidence="4">The sequence shown here is derived from an EMBL/GenBank/DDBJ whole genome shotgun (WGS) entry which is preliminary data.</text>
</comment>
<evidence type="ECO:0000256" key="1">
    <source>
        <dbReference type="SAM" id="Coils"/>
    </source>
</evidence>
<feature type="domain" description="HTH luxR-type" evidence="3">
    <location>
        <begin position="100"/>
        <end position="157"/>
    </location>
</feature>
<reference evidence="4" key="2">
    <citation type="submission" date="2020-08" db="EMBL/GenBank/DDBJ databases">
        <authorList>
            <person name="Lai Q."/>
        </authorList>
    </citation>
    <scope>NUCLEOTIDE SEQUENCE</scope>
    <source>
        <strain evidence="4">S27-2</strain>
    </source>
</reference>
<dbReference type="Gene3D" id="1.10.10.10">
    <property type="entry name" value="Winged helix-like DNA-binding domain superfamily/Winged helix DNA-binding domain"/>
    <property type="match status" value="1"/>
</dbReference>
<dbReference type="EMBL" id="JACNEP010000008">
    <property type="protein sequence ID" value="MBC3766509.1"/>
    <property type="molecule type" value="Genomic_DNA"/>
</dbReference>
<dbReference type="Proteomes" id="UP000601768">
    <property type="component" value="Unassembled WGS sequence"/>
</dbReference>
<protein>
    <submittedName>
        <fullName evidence="4">Response regulator transcription factor</fullName>
    </submittedName>
</protein>
<accession>A0A8J6LZ96</accession>
<dbReference type="SMART" id="SM00421">
    <property type="entry name" value="HTH_LUXR"/>
    <property type="match status" value="1"/>
</dbReference>
<dbReference type="InterPro" id="IPR000792">
    <property type="entry name" value="Tscrpt_reg_LuxR_C"/>
</dbReference>
<evidence type="ECO:0000313" key="5">
    <source>
        <dbReference type="Proteomes" id="UP000601768"/>
    </source>
</evidence>
<dbReference type="RefSeq" id="WP_186507039.1">
    <property type="nucleotide sequence ID" value="NZ_JACNEP010000008.1"/>
</dbReference>
<keyword evidence="2" id="KW-0472">Membrane</keyword>
<dbReference type="GO" id="GO:0003677">
    <property type="term" value="F:DNA binding"/>
    <property type="evidence" value="ECO:0007669"/>
    <property type="project" value="InterPro"/>
</dbReference>
<name>A0A8J6LZ96_9ALTE</name>
<evidence type="ECO:0000256" key="2">
    <source>
        <dbReference type="SAM" id="Phobius"/>
    </source>
</evidence>
<organism evidence="4 5">
    <name type="scientific">Neptunicella marina</name>
    <dbReference type="NCBI Taxonomy" id="2125989"/>
    <lineage>
        <taxon>Bacteria</taxon>
        <taxon>Pseudomonadati</taxon>
        <taxon>Pseudomonadota</taxon>
        <taxon>Gammaproteobacteria</taxon>
        <taxon>Alteromonadales</taxon>
        <taxon>Alteromonadaceae</taxon>
        <taxon>Neptunicella</taxon>
    </lineage>
</organism>
<keyword evidence="5" id="KW-1185">Reference proteome</keyword>
<dbReference type="InterPro" id="IPR016032">
    <property type="entry name" value="Sig_transdc_resp-reg_C-effctor"/>
</dbReference>
<dbReference type="AlphaFoldDB" id="A0A8J6LZ96"/>
<evidence type="ECO:0000259" key="3">
    <source>
        <dbReference type="SMART" id="SM00421"/>
    </source>
</evidence>